<dbReference type="EMBL" id="CAJGYM010000028">
    <property type="protein sequence ID" value="CAD6192513.1"/>
    <property type="molecule type" value="Genomic_DNA"/>
</dbReference>
<gene>
    <name evidence="1" type="ORF">CAUJ_LOCUS8432</name>
</gene>
<evidence type="ECO:0000313" key="2">
    <source>
        <dbReference type="Proteomes" id="UP000835052"/>
    </source>
</evidence>
<evidence type="ECO:0000313" key="1">
    <source>
        <dbReference type="EMBL" id="CAD6192513.1"/>
    </source>
</evidence>
<dbReference type="AlphaFoldDB" id="A0A8S1H997"/>
<proteinExistence type="predicted"/>
<keyword evidence="2" id="KW-1185">Reference proteome</keyword>
<comment type="caution">
    <text evidence="1">The sequence shown here is derived from an EMBL/GenBank/DDBJ whole genome shotgun (WGS) entry which is preliminary data.</text>
</comment>
<dbReference type="Proteomes" id="UP000835052">
    <property type="component" value="Unassembled WGS sequence"/>
</dbReference>
<reference evidence="1" key="1">
    <citation type="submission" date="2020-10" db="EMBL/GenBank/DDBJ databases">
        <authorList>
            <person name="Kikuchi T."/>
        </authorList>
    </citation>
    <scope>NUCLEOTIDE SEQUENCE</scope>
    <source>
        <strain evidence="1">NKZ352</strain>
    </source>
</reference>
<protein>
    <submittedName>
        <fullName evidence="1">Uncharacterized protein</fullName>
    </submittedName>
</protein>
<accession>A0A8S1H997</accession>
<name>A0A8S1H997_9PELO</name>
<sequence length="70" mass="8148">MSKLSEEDRIREVLRELKSRGDVEDVHDDIERIESILRNPLFNHFTNKVVLNALLIKSLDAFLMSHGSTR</sequence>
<organism evidence="1 2">
    <name type="scientific">Caenorhabditis auriculariae</name>
    <dbReference type="NCBI Taxonomy" id="2777116"/>
    <lineage>
        <taxon>Eukaryota</taxon>
        <taxon>Metazoa</taxon>
        <taxon>Ecdysozoa</taxon>
        <taxon>Nematoda</taxon>
        <taxon>Chromadorea</taxon>
        <taxon>Rhabditida</taxon>
        <taxon>Rhabditina</taxon>
        <taxon>Rhabditomorpha</taxon>
        <taxon>Rhabditoidea</taxon>
        <taxon>Rhabditidae</taxon>
        <taxon>Peloderinae</taxon>
        <taxon>Caenorhabditis</taxon>
    </lineage>
</organism>